<dbReference type="RefSeq" id="WP_092447252.1">
    <property type="nucleotide sequence ID" value="NZ_LT629774.1"/>
</dbReference>
<dbReference type="InterPro" id="IPR019196">
    <property type="entry name" value="ABC_transp_unknown"/>
</dbReference>
<evidence type="ECO:0000256" key="1">
    <source>
        <dbReference type="SAM" id="Phobius"/>
    </source>
</evidence>
<sequence length="556" mass="62426">MKTNKSILSIVIIIAGLIIVNAVSSAVYQRFDLTKDQRYTLSEVSKNLISDLDSPLIIDVFLEGDFPSEFRLLQTEVKQIIDEFQLESNQIFVNYIDPIEDETTRQQYIEQLTNAGLEPYINTDNSTGKVTQDIIFPWAFASYKDQTLKIPLLKRSITEGLPEQINNSVQALEYAFADGFSKLVKAKNKKIAILKGNGQLGDLSIANFLETLKPYYNLGKFTLDSVATNPQGTLDKLNQYDLIISAKPSIPFTEKEKLVLDQFTMNGGKSLWLTESVAMDKDSLYNQTGTGVSIMRDLQLNDFFFQYGVRVNPTLVKDLFSAPIMLAIGEGSQTQMQPIQWQYSPLAASNPKHPITKNLNLVKFDFASPIDTLKNSIKKSILLQSSPNSKLEGAPTTISLSNVTSPPDEASYNQGPQNLAVLLEGEFSSVYDHRILPFKVQDYKSKSTTTKMVVISDGDVIKNEIIRNRPQELGFDQLTGKSFGNKEFLLNTVNYLLDDSGLINIRSKEINIAFLDAEKIKNSKSTWQFINIALPLILLGLFGFAFNYLRKRKYTS</sequence>
<keyword evidence="1" id="KW-0472">Membrane</keyword>
<dbReference type="STRING" id="1249933.SAMN04489797_2783"/>
<evidence type="ECO:0000313" key="4">
    <source>
        <dbReference type="EMBL" id="SDS92949.1"/>
    </source>
</evidence>
<keyword evidence="5" id="KW-1185">Reference proteome</keyword>
<reference evidence="4 5" key="1">
    <citation type="submission" date="2016-10" db="EMBL/GenBank/DDBJ databases">
        <authorList>
            <person name="Varghese N."/>
            <person name="Submissions S."/>
        </authorList>
    </citation>
    <scope>NUCLEOTIDE SEQUENCE [LARGE SCALE GENOMIC DNA]</scope>
    <source>
        <strain evidence="4 5">RHA_55</strain>
    </source>
</reference>
<dbReference type="InterPro" id="IPR019863">
    <property type="entry name" value="Motility-assoc_ABC-rel_GldG"/>
</dbReference>
<evidence type="ECO:0000313" key="5">
    <source>
        <dbReference type="Proteomes" id="UP000198963"/>
    </source>
</evidence>
<dbReference type="Pfam" id="PF23357">
    <property type="entry name" value="DUF7088"/>
    <property type="match status" value="1"/>
</dbReference>
<dbReference type="InterPro" id="IPR055396">
    <property type="entry name" value="DUF7088"/>
</dbReference>
<feature type="transmembrane region" description="Helical" evidence="1">
    <location>
        <begin position="529"/>
        <end position="549"/>
    </location>
</feature>
<feature type="domain" description="ABC-type uncharacterised transport system" evidence="2">
    <location>
        <begin position="189"/>
        <end position="491"/>
    </location>
</feature>
<dbReference type="Proteomes" id="UP000198963">
    <property type="component" value="Chromosome I"/>
</dbReference>
<accession>A0A1H1W9V0</accession>
<organism evidence="4 5">
    <name type="scientific">Winogradskyella sediminis</name>
    <dbReference type="NCBI Taxonomy" id="1382466"/>
    <lineage>
        <taxon>Bacteria</taxon>
        <taxon>Pseudomonadati</taxon>
        <taxon>Bacteroidota</taxon>
        <taxon>Flavobacteriia</taxon>
        <taxon>Flavobacteriales</taxon>
        <taxon>Flavobacteriaceae</taxon>
        <taxon>Winogradskyella</taxon>
    </lineage>
</organism>
<protein>
    <submittedName>
        <fullName evidence="4">Gliding-associated putative ABC transporter substrate-binding component GldG</fullName>
    </submittedName>
</protein>
<dbReference type="AlphaFoldDB" id="A0A1H1W9V0"/>
<dbReference type="NCBIfam" id="TIGR03521">
    <property type="entry name" value="GldG"/>
    <property type="match status" value="1"/>
</dbReference>
<proteinExistence type="predicted"/>
<dbReference type="Pfam" id="PF09822">
    <property type="entry name" value="ABC_transp_aux"/>
    <property type="match status" value="1"/>
</dbReference>
<evidence type="ECO:0000259" key="3">
    <source>
        <dbReference type="Pfam" id="PF23357"/>
    </source>
</evidence>
<dbReference type="EMBL" id="LT629774">
    <property type="protein sequence ID" value="SDS92949.1"/>
    <property type="molecule type" value="Genomic_DNA"/>
</dbReference>
<feature type="domain" description="DUF7088" evidence="3">
    <location>
        <begin position="35"/>
        <end position="141"/>
    </location>
</feature>
<evidence type="ECO:0000259" key="2">
    <source>
        <dbReference type="Pfam" id="PF09822"/>
    </source>
</evidence>
<keyword evidence="1" id="KW-1133">Transmembrane helix</keyword>
<gene>
    <name evidence="4" type="ORF">SAMN04489797_2783</name>
</gene>
<name>A0A1H1W9V0_9FLAO</name>
<keyword evidence="1" id="KW-0812">Transmembrane</keyword>